<keyword evidence="3" id="KW-0804">Transcription</keyword>
<organism evidence="6 7">
    <name type="scientific">Hepatospora eriocheir</name>
    <dbReference type="NCBI Taxonomy" id="1081669"/>
    <lineage>
        <taxon>Eukaryota</taxon>
        <taxon>Fungi</taxon>
        <taxon>Fungi incertae sedis</taxon>
        <taxon>Microsporidia</taxon>
        <taxon>Hepatosporidae</taxon>
        <taxon>Hepatospora</taxon>
    </lineage>
</organism>
<dbReference type="CDD" id="cd07982">
    <property type="entry name" value="HFD_TAF10"/>
    <property type="match status" value="1"/>
</dbReference>
<evidence type="ECO:0000256" key="1">
    <source>
        <dbReference type="ARBA" id="ARBA00004123"/>
    </source>
</evidence>
<dbReference type="PANTHER" id="PTHR21242">
    <property type="entry name" value="TRANSCRIPTION INITIATION FACTOR TFIID SUBUNIT 10"/>
    <property type="match status" value="1"/>
</dbReference>
<evidence type="ECO:0000256" key="5">
    <source>
        <dbReference type="ARBA" id="ARBA00025730"/>
    </source>
</evidence>
<comment type="caution">
    <text evidence="6">The sequence shown here is derived from an EMBL/GenBank/DDBJ whole genome shotgun (WGS) entry which is preliminary data.</text>
</comment>
<comment type="subcellular location">
    <subcellularLocation>
        <location evidence="1">Nucleus</location>
    </subcellularLocation>
</comment>
<comment type="similarity">
    <text evidence="5">Belongs to the TAF10 family.</text>
</comment>
<dbReference type="PANTHER" id="PTHR21242:SF0">
    <property type="entry name" value="TRANSCRIPTION INITIATION FACTOR TFIID SUBUNIT 10"/>
    <property type="match status" value="1"/>
</dbReference>
<keyword evidence="7" id="KW-1185">Reference proteome</keyword>
<accession>A0A1X0Q9S8</accession>
<gene>
    <name evidence="6" type="primary">TAF10</name>
    <name evidence="6" type="ORF">HERIO_1541</name>
</gene>
<evidence type="ECO:0000313" key="7">
    <source>
        <dbReference type="Proteomes" id="UP000192356"/>
    </source>
</evidence>
<evidence type="ECO:0000256" key="2">
    <source>
        <dbReference type="ARBA" id="ARBA00023015"/>
    </source>
</evidence>
<proteinExistence type="inferred from homology"/>
<dbReference type="PRINTS" id="PR01443">
    <property type="entry name" value="TFIID30KDSUB"/>
</dbReference>
<reference evidence="6 7" key="1">
    <citation type="journal article" date="2017" name="Environ. Microbiol.">
        <title>Decay of the glycolytic pathway and adaptation to intranuclear parasitism within Enterocytozoonidae microsporidia.</title>
        <authorList>
            <person name="Wiredu Boakye D."/>
            <person name="Jaroenlak P."/>
            <person name="Prachumwat A."/>
            <person name="Williams T.A."/>
            <person name="Bateman K.S."/>
            <person name="Itsathitphaisarn O."/>
            <person name="Sritunyalucksana K."/>
            <person name="Paszkiewicz K.H."/>
            <person name="Moore K.A."/>
            <person name="Stentiford G.D."/>
            <person name="Williams B.A."/>
        </authorList>
    </citation>
    <scope>NUCLEOTIDE SEQUENCE [LARGE SCALE GENOMIC DNA]</scope>
    <source>
        <strain evidence="6 7">GB1</strain>
    </source>
</reference>
<dbReference type="VEuPathDB" id="MicrosporidiaDB:HERIO_1541"/>
<dbReference type="EMBL" id="LVKB01000081">
    <property type="protein sequence ID" value="ORD96522.1"/>
    <property type="molecule type" value="Genomic_DNA"/>
</dbReference>
<dbReference type="GO" id="GO:0000124">
    <property type="term" value="C:SAGA complex"/>
    <property type="evidence" value="ECO:0007669"/>
    <property type="project" value="TreeGrafter"/>
</dbReference>
<sequence length="108" mass="12632">MNNKETEEIRNKLKDYKPLLPDTIMNYFLEKNGVKTNNKEVKNLINAMSHKFLTDVAVNAKQFNKIRRKASGKDIRFLTEKKTTLTIEDLEKALKEMGINVSRPHYFS</sequence>
<dbReference type="AlphaFoldDB" id="A0A1X0Q9S8"/>
<dbReference type="Pfam" id="PF03540">
    <property type="entry name" value="TAF10"/>
    <property type="match status" value="1"/>
</dbReference>
<dbReference type="InterPro" id="IPR003923">
    <property type="entry name" value="TAF10"/>
</dbReference>
<protein>
    <submittedName>
        <fullName evidence="6">TAF10</fullName>
    </submittedName>
</protein>
<evidence type="ECO:0000313" key="6">
    <source>
        <dbReference type="EMBL" id="ORD96522.1"/>
    </source>
</evidence>
<dbReference type="Proteomes" id="UP000192356">
    <property type="component" value="Unassembled WGS sequence"/>
</dbReference>
<evidence type="ECO:0000256" key="3">
    <source>
        <dbReference type="ARBA" id="ARBA00023163"/>
    </source>
</evidence>
<dbReference type="OrthoDB" id="154356at2759"/>
<keyword evidence="2" id="KW-0805">Transcription regulation</keyword>
<dbReference type="GO" id="GO:0006367">
    <property type="term" value="P:transcription initiation at RNA polymerase II promoter"/>
    <property type="evidence" value="ECO:0007669"/>
    <property type="project" value="TreeGrafter"/>
</dbReference>
<name>A0A1X0Q9S8_9MICR</name>
<dbReference type="GO" id="GO:0005669">
    <property type="term" value="C:transcription factor TFIID complex"/>
    <property type="evidence" value="ECO:0007669"/>
    <property type="project" value="TreeGrafter"/>
</dbReference>
<keyword evidence="4" id="KW-0539">Nucleus</keyword>
<dbReference type="GO" id="GO:0016251">
    <property type="term" value="F:RNA polymerase II general transcription initiation factor activity"/>
    <property type="evidence" value="ECO:0007669"/>
    <property type="project" value="TreeGrafter"/>
</dbReference>
<evidence type="ECO:0000256" key="4">
    <source>
        <dbReference type="ARBA" id="ARBA00023242"/>
    </source>
</evidence>
<dbReference type="GO" id="GO:1990841">
    <property type="term" value="F:promoter-specific chromatin binding"/>
    <property type="evidence" value="ECO:0007669"/>
    <property type="project" value="TreeGrafter"/>
</dbReference>